<proteinExistence type="predicted"/>
<dbReference type="Gene3D" id="2.60.40.1890">
    <property type="entry name" value="PCu(A)C copper chaperone"/>
    <property type="match status" value="1"/>
</dbReference>
<dbReference type="SUPFAM" id="SSF110087">
    <property type="entry name" value="DR1885-like metal-binding protein"/>
    <property type="match status" value="1"/>
</dbReference>
<dbReference type="InterPro" id="IPR036182">
    <property type="entry name" value="PCuAC_sf"/>
</dbReference>
<keyword evidence="4" id="KW-1185">Reference proteome</keyword>
<dbReference type="Pfam" id="PF04314">
    <property type="entry name" value="PCuAC"/>
    <property type="match status" value="1"/>
</dbReference>
<evidence type="ECO:0000313" key="3">
    <source>
        <dbReference type="EMBL" id="MBU9697444.1"/>
    </source>
</evidence>
<dbReference type="Proteomes" id="UP000731907">
    <property type="component" value="Unassembled WGS sequence"/>
</dbReference>
<evidence type="ECO:0000313" key="4">
    <source>
        <dbReference type="Proteomes" id="UP000731907"/>
    </source>
</evidence>
<evidence type="ECO:0000256" key="1">
    <source>
        <dbReference type="SAM" id="MobiDB-lite"/>
    </source>
</evidence>
<dbReference type="PANTHER" id="PTHR36302:SF1">
    <property type="entry name" value="COPPER CHAPERONE PCU(A)C"/>
    <property type="match status" value="1"/>
</dbReference>
<organism evidence="3 4">
    <name type="scientific">Paragemmobacter amnigenus</name>
    <dbReference type="NCBI Taxonomy" id="2852097"/>
    <lineage>
        <taxon>Bacteria</taxon>
        <taxon>Pseudomonadati</taxon>
        <taxon>Pseudomonadota</taxon>
        <taxon>Alphaproteobacteria</taxon>
        <taxon>Rhodobacterales</taxon>
        <taxon>Paracoccaceae</taxon>
        <taxon>Paragemmobacter</taxon>
    </lineage>
</organism>
<sequence>MSFQSKLAATAAALFLCALPAMAEEHPDGMHIHDVYARSNGAEGGSGAVFFMLHNNTGTDDVLVGAAADVAAKVELHTHKESADGVMQMMKIEGGIALPAGEMHELARGGDHVMLMGLTRALKDGDTFPLTLTFEQAGEITVEAVVDNARKPGAGMMDHSAHGSMDHSQHMDHGAGD</sequence>
<dbReference type="EMBL" id="JAAATX020000004">
    <property type="protein sequence ID" value="MBU9697444.1"/>
    <property type="molecule type" value="Genomic_DNA"/>
</dbReference>
<evidence type="ECO:0000256" key="2">
    <source>
        <dbReference type="SAM" id="SignalP"/>
    </source>
</evidence>
<feature type="region of interest" description="Disordered" evidence="1">
    <location>
        <begin position="152"/>
        <end position="177"/>
    </location>
</feature>
<name>A0ABS6J111_9RHOB</name>
<accession>A0ABS6J111</accession>
<dbReference type="RefSeq" id="WP_161761497.1">
    <property type="nucleotide sequence ID" value="NZ_JAAATX020000004.1"/>
</dbReference>
<feature type="signal peptide" evidence="2">
    <location>
        <begin position="1"/>
        <end position="23"/>
    </location>
</feature>
<gene>
    <name evidence="3" type="ORF">GU927_006245</name>
</gene>
<dbReference type="PANTHER" id="PTHR36302">
    <property type="entry name" value="BLR7088 PROTEIN"/>
    <property type="match status" value="1"/>
</dbReference>
<comment type="caution">
    <text evidence="3">The sequence shown here is derived from an EMBL/GenBank/DDBJ whole genome shotgun (WGS) entry which is preliminary data.</text>
</comment>
<keyword evidence="2" id="KW-0732">Signal</keyword>
<feature type="compositionally biased region" description="Basic and acidic residues" evidence="1">
    <location>
        <begin position="159"/>
        <end position="177"/>
    </location>
</feature>
<reference evidence="3 4" key="1">
    <citation type="submission" date="2021-06" db="EMBL/GenBank/DDBJ databases">
        <title>Rhodobacteraceae bacterium strain HSP-20.</title>
        <authorList>
            <person name="Chen W.-M."/>
        </authorList>
    </citation>
    <scope>NUCLEOTIDE SEQUENCE [LARGE SCALE GENOMIC DNA]</scope>
    <source>
        <strain evidence="3 4">HSP-20</strain>
    </source>
</reference>
<feature type="chain" id="PRO_5046583240" evidence="2">
    <location>
        <begin position="24"/>
        <end position="177"/>
    </location>
</feature>
<dbReference type="InterPro" id="IPR058248">
    <property type="entry name" value="Lxx211020-like"/>
</dbReference>
<protein>
    <submittedName>
        <fullName evidence="3">Copper chaperone PCu(A)C</fullName>
    </submittedName>
</protein>
<dbReference type="InterPro" id="IPR007410">
    <property type="entry name" value="LpqE-like"/>
</dbReference>